<feature type="domain" description="HAMP" evidence="13">
    <location>
        <begin position="205"/>
        <end position="257"/>
    </location>
</feature>
<organism evidence="14 15">
    <name type="scientific">Paractinoplanes pyxinae</name>
    <dbReference type="NCBI Taxonomy" id="2997416"/>
    <lineage>
        <taxon>Bacteria</taxon>
        <taxon>Bacillati</taxon>
        <taxon>Actinomycetota</taxon>
        <taxon>Actinomycetes</taxon>
        <taxon>Micromonosporales</taxon>
        <taxon>Micromonosporaceae</taxon>
        <taxon>Paractinoplanes</taxon>
    </lineage>
</organism>
<dbReference type="Pfam" id="PF05227">
    <property type="entry name" value="CHASE3"/>
    <property type="match status" value="1"/>
</dbReference>
<evidence type="ECO:0000256" key="9">
    <source>
        <dbReference type="ARBA" id="ARBA00023012"/>
    </source>
</evidence>
<dbReference type="InterPro" id="IPR036097">
    <property type="entry name" value="HisK_dim/P_sf"/>
</dbReference>
<dbReference type="Gene3D" id="6.10.340.10">
    <property type="match status" value="1"/>
</dbReference>
<dbReference type="InterPro" id="IPR003660">
    <property type="entry name" value="HAMP_dom"/>
</dbReference>
<evidence type="ECO:0000256" key="4">
    <source>
        <dbReference type="ARBA" id="ARBA00022553"/>
    </source>
</evidence>
<dbReference type="InterPro" id="IPR005467">
    <property type="entry name" value="His_kinase_dom"/>
</dbReference>
<evidence type="ECO:0000313" key="15">
    <source>
        <dbReference type="Proteomes" id="UP001151002"/>
    </source>
</evidence>
<sequence length="513" mass="55982">MVRARLSEWTLRRRVAVLFTVAGILLAGIGALAAVTAVDSNDNLDVILEKTGPMRIAGQELYSAYLDQETGVRGYALSRSAKNLQPYEQGATAERDLLAQIETLNDSDGNAAIAASIAAVRARAAEWRRAVAEPVINGDSAGTIGTAQFDALRAAVDQLQADILDLRNEAVDAARRTGSVLVALEIGAAFIVIVVGALMLLLLNRLVARPVTELAAQVRQVAGGDYERPITSGGSPELRSLAGDVDGMRRQIAQELTQVREARAEVESANEQLEAKAEELTRSNRDLEQFAYVASHDLQEPLRKVASFCQLLQRRYGGQLDDRADQYIAFAVDGAERMQRLINDLLAFSRIGRITAGFKQVELGQVLPEVKSQLEARAGAEAKISWGELPAVEGEEPLLTTLFVNLIGNSLKFRRPDVPPEVRVTAERDGDQWKINVRDNGIGIEREFADKVFVIFQRLHPRDAYEGTGIGLAIVKKIIEYHGGRIWLDLDVEQGASIWFTLPVRPGAATATE</sequence>
<keyword evidence="10" id="KW-0175">Coiled coil</keyword>
<evidence type="ECO:0000256" key="2">
    <source>
        <dbReference type="ARBA" id="ARBA00004236"/>
    </source>
</evidence>
<dbReference type="EC" id="2.7.13.3" evidence="3"/>
<dbReference type="PANTHER" id="PTHR43304:SF1">
    <property type="entry name" value="PAC DOMAIN-CONTAINING PROTEIN"/>
    <property type="match status" value="1"/>
</dbReference>
<keyword evidence="14" id="KW-0547">Nucleotide-binding</keyword>
<comment type="subcellular location">
    <subcellularLocation>
        <location evidence="2">Cell membrane</location>
    </subcellularLocation>
</comment>
<gene>
    <name evidence="14" type="ORF">OWR29_04035</name>
</gene>
<proteinExistence type="predicted"/>
<reference evidence="14" key="1">
    <citation type="submission" date="2022-11" db="EMBL/GenBank/DDBJ databases">
        <authorList>
            <person name="Somphong A."/>
            <person name="Phongsopitanun W."/>
        </authorList>
    </citation>
    <scope>NUCLEOTIDE SEQUENCE</scope>
    <source>
        <strain evidence="14">Pm04-4</strain>
    </source>
</reference>
<dbReference type="SUPFAM" id="SSF55874">
    <property type="entry name" value="ATPase domain of HSP90 chaperone/DNA topoisomerase II/histidine kinase"/>
    <property type="match status" value="1"/>
</dbReference>
<evidence type="ECO:0000256" key="6">
    <source>
        <dbReference type="ARBA" id="ARBA00022692"/>
    </source>
</evidence>
<dbReference type="CDD" id="cd06225">
    <property type="entry name" value="HAMP"/>
    <property type="match status" value="1"/>
</dbReference>
<evidence type="ECO:0000256" key="10">
    <source>
        <dbReference type="SAM" id="Coils"/>
    </source>
</evidence>
<dbReference type="SMART" id="SM00388">
    <property type="entry name" value="HisKA"/>
    <property type="match status" value="1"/>
</dbReference>
<dbReference type="Pfam" id="PF02518">
    <property type="entry name" value="HATPase_c"/>
    <property type="match status" value="1"/>
</dbReference>
<dbReference type="InterPro" id="IPR036890">
    <property type="entry name" value="HATPase_C_sf"/>
</dbReference>
<dbReference type="SMART" id="SM00387">
    <property type="entry name" value="HATPase_c"/>
    <property type="match status" value="1"/>
</dbReference>
<keyword evidence="11" id="KW-0472">Membrane</keyword>
<name>A0ABT4ASE0_9ACTN</name>
<dbReference type="Pfam" id="PF00512">
    <property type="entry name" value="HisKA"/>
    <property type="match status" value="1"/>
</dbReference>
<keyword evidence="14" id="KW-0067">ATP-binding</keyword>
<dbReference type="InterPro" id="IPR052162">
    <property type="entry name" value="Sensor_kinase/Photoreceptor"/>
</dbReference>
<dbReference type="GO" id="GO:0005524">
    <property type="term" value="F:ATP binding"/>
    <property type="evidence" value="ECO:0007669"/>
    <property type="project" value="UniProtKB-KW"/>
</dbReference>
<comment type="catalytic activity">
    <reaction evidence="1">
        <text>ATP + protein L-histidine = ADP + protein N-phospho-L-histidine.</text>
        <dbReference type="EC" id="2.7.13.3"/>
    </reaction>
</comment>
<dbReference type="PANTHER" id="PTHR43304">
    <property type="entry name" value="PHYTOCHROME-LIKE PROTEIN CPH1"/>
    <property type="match status" value="1"/>
</dbReference>
<dbReference type="InterPro" id="IPR003661">
    <property type="entry name" value="HisK_dim/P_dom"/>
</dbReference>
<dbReference type="PRINTS" id="PR00344">
    <property type="entry name" value="BCTRLSENSOR"/>
</dbReference>
<evidence type="ECO:0000259" key="12">
    <source>
        <dbReference type="PROSITE" id="PS50109"/>
    </source>
</evidence>
<dbReference type="Pfam" id="PF00672">
    <property type="entry name" value="HAMP"/>
    <property type="match status" value="1"/>
</dbReference>
<keyword evidence="9" id="KW-0902">Two-component regulatory system</keyword>
<dbReference type="SUPFAM" id="SSF47384">
    <property type="entry name" value="Homodimeric domain of signal transducing histidine kinase"/>
    <property type="match status" value="1"/>
</dbReference>
<dbReference type="InterPro" id="IPR004358">
    <property type="entry name" value="Sig_transdc_His_kin-like_C"/>
</dbReference>
<protein>
    <recommendedName>
        <fullName evidence="3">histidine kinase</fullName>
        <ecNumber evidence="3">2.7.13.3</ecNumber>
    </recommendedName>
</protein>
<dbReference type="InterPro" id="IPR007891">
    <property type="entry name" value="CHASE3"/>
</dbReference>
<evidence type="ECO:0000256" key="5">
    <source>
        <dbReference type="ARBA" id="ARBA00022679"/>
    </source>
</evidence>
<dbReference type="SMART" id="SM00304">
    <property type="entry name" value="HAMP"/>
    <property type="match status" value="1"/>
</dbReference>
<keyword evidence="7" id="KW-0418">Kinase</keyword>
<evidence type="ECO:0000256" key="11">
    <source>
        <dbReference type="SAM" id="Phobius"/>
    </source>
</evidence>
<evidence type="ECO:0000256" key="8">
    <source>
        <dbReference type="ARBA" id="ARBA00022989"/>
    </source>
</evidence>
<feature type="domain" description="Histidine kinase" evidence="12">
    <location>
        <begin position="293"/>
        <end position="506"/>
    </location>
</feature>
<feature type="transmembrane region" description="Helical" evidence="11">
    <location>
        <begin position="180"/>
        <end position="203"/>
    </location>
</feature>
<evidence type="ECO:0000313" key="14">
    <source>
        <dbReference type="EMBL" id="MCY1137156.1"/>
    </source>
</evidence>
<feature type="coiled-coil region" evidence="10">
    <location>
        <begin position="245"/>
        <end position="290"/>
    </location>
</feature>
<keyword evidence="4" id="KW-0597">Phosphoprotein</keyword>
<dbReference type="InterPro" id="IPR003594">
    <property type="entry name" value="HATPase_dom"/>
</dbReference>
<dbReference type="PROSITE" id="PS50109">
    <property type="entry name" value="HIS_KIN"/>
    <property type="match status" value="1"/>
</dbReference>
<dbReference type="Gene3D" id="3.30.565.10">
    <property type="entry name" value="Histidine kinase-like ATPase, C-terminal domain"/>
    <property type="match status" value="1"/>
</dbReference>
<dbReference type="EMBL" id="JAPNTZ010000001">
    <property type="protein sequence ID" value="MCY1137156.1"/>
    <property type="molecule type" value="Genomic_DNA"/>
</dbReference>
<keyword evidence="6 11" id="KW-0812">Transmembrane</keyword>
<evidence type="ECO:0000259" key="13">
    <source>
        <dbReference type="PROSITE" id="PS50885"/>
    </source>
</evidence>
<keyword evidence="8 11" id="KW-1133">Transmembrane helix</keyword>
<evidence type="ECO:0000256" key="3">
    <source>
        <dbReference type="ARBA" id="ARBA00012438"/>
    </source>
</evidence>
<feature type="coiled-coil region" evidence="10">
    <location>
        <begin position="149"/>
        <end position="176"/>
    </location>
</feature>
<accession>A0ABT4ASE0</accession>
<comment type="caution">
    <text evidence="14">The sequence shown here is derived from an EMBL/GenBank/DDBJ whole genome shotgun (WGS) entry which is preliminary data.</text>
</comment>
<dbReference type="RefSeq" id="WP_267560987.1">
    <property type="nucleotide sequence ID" value="NZ_JAPNTZ010000001.1"/>
</dbReference>
<dbReference type="PROSITE" id="PS50885">
    <property type="entry name" value="HAMP"/>
    <property type="match status" value="1"/>
</dbReference>
<keyword evidence="15" id="KW-1185">Reference proteome</keyword>
<dbReference type="Proteomes" id="UP001151002">
    <property type="component" value="Unassembled WGS sequence"/>
</dbReference>
<evidence type="ECO:0000256" key="1">
    <source>
        <dbReference type="ARBA" id="ARBA00000085"/>
    </source>
</evidence>
<dbReference type="SUPFAM" id="SSF158472">
    <property type="entry name" value="HAMP domain-like"/>
    <property type="match status" value="1"/>
</dbReference>
<dbReference type="Gene3D" id="1.10.287.130">
    <property type="match status" value="1"/>
</dbReference>
<dbReference type="CDD" id="cd00082">
    <property type="entry name" value="HisKA"/>
    <property type="match status" value="1"/>
</dbReference>
<keyword evidence="5" id="KW-0808">Transferase</keyword>
<evidence type="ECO:0000256" key="7">
    <source>
        <dbReference type="ARBA" id="ARBA00022777"/>
    </source>
</evidence>